<dbReference type="Proteomes" id="UP000593573">
    <property type="component" value="Unassembled WGS sequence"/>
</dbReference>
<dbReference type="Gene3D" id="1.20.1250.40">
    <property type="match status" value="2"/>
</dbReference>
<proteinExistence type="predicted"/>
<evidence type="ECO:0008006" key="4">
    <source>
        <dbReference type="Google" id="ProtNLM"/>
    </source>
</evidence>
<dbReference type="InterPro" id="IPR038324">
    <property type="entry name" value="Rpb4/RPC9_sf"/>
</dbReference>
<keyword evidence="3" id="KW-1185">Reference proteome</keyword>
<evidence type="ECO:0000313" key="2">
    <source>
        <dbReference type="EMBL" id="MBA0662788.1"/>
    </source>
</evidence>
<dbReference type="InterPro" id="IPR010997">
    <property type="entry name" value="HRDC-like_sf"/>
</dbReference>
<feature type="compositionally biased region" description="Low complexity" evidence="1">
    <location>
        <begin position="10"/>
        <end position="21"/>
    </location>
</feature>
<comment type="caution">
    <text evidence="2">The sequence shown here is derived from an EMBL/GenBank/DDBJ whole genome shotgun (WGS) entry which is preliminary data.</text>
</comment>
<feature type="region of interest" description="Disordered" evidence="1">
    <location>
        <begin position="1"/>
        <end position="21"/>
    </location>
</feature>
<name>A0A7J8VJ50_9ROSI</name>
<accession>A0A7J8VJ50</accession>
<sequence>MSEKGGRMFSLPTKTTPKSSLKSTAGLTLFPLIHDSLFFCASYYTEKMTIQQNQRGEGKFSLELKVNCFSSFSFCSLPFDFYISVNIILTDPTLSVFFLLLGSPDVNFSSPKSDGKFATPFGKGGKGEKAANGGKTHVAKESQSLELRVEQVLVLRSVSEALLKLERSLPLFAELPENVKCLMDCEAASILEGIQDQMVILSRDPTIKLPESFGSGLQYAKTGSYYTNPQSICVIANTCPETVDEVFALVRSLEAKRSKLTGPLKDVLDELAKLKTST</sequence>
<organism evidence="2 3">
    <name type="scientific">Gossypium klotzschianum</name>
    <dbReference type="NCBI Taxonomy" id="34286"/>
    <lineage>
        <taxon>Eukaryota</taxon>
        <taxon>Viridiplantae</taxon>
        <taxon>Streptophyta</taxon>
        <taxon>Embryophyta</taxon>
        <taxon>Tracheophyta</taxon>
        <taxon>Spermatophyta</taxon>
        <taxon>Magnoliopsida</taxon>
        <taxon>eudicotyledons</taxon>
        <taxon>Gunneridae</taxon>
        <taxon>Pentapetalae</taxon>
        <taxon>rosids</taxon>
        <taxon>malvids</taxon>
        <taxon>Malvales</taxon>
        <taxon>Malvaceae</taxon>
        <taxon>Malvoideae</taxon>
        <taxon>Gossypium</taxon>
    </lineage>
</organism>
<dbReference type="EMBL" id="JABFAB010000010">
    <property type="protein sequence ID" value="MBA0662788.1"/>
    <property type="molecule type" value="Genomic_DNA"/>
</dbReference>
<dbReference type="PANTHER" id="PTHR21297">
    <property type="entry name" value="DNA-DIRECTED RNA POLYMERASE II"/>
    <property type="match status" value="1"/>
</dbReference>
<dbReference type="OrthoDB" id="2186918at2759"/>
<protein>
    <recommendedName>
        <fullName evidence="4">RNA polymerase Rpb4/RPC9 core domain-containing protein</fullName>
    </recommendedName>
</protein>
<gene>
    <name evidence="2" type="ORF">Goklo_006861</name>
</gene>
<evidence type="ECO:0000313" key="3">
    <source>
        <dbReference type="Proteomes" id="UP000593573"/>
    </source>
</evidence>
<dbReference type="InterPro" id="IPR045222">
    <property type="entry name" value="Rpb4-like"/>
</dbReference>
<dbReference type="GO" id="GO:0000166">
    <property type="term" value="F:nucleotide binding"/>
    <property type="evidence" value="ECO:0007669"/>
    <property type="project" value="InterPro"/>
</dbReference>
<reference evidence="2 3" key="1">
    <citation type="journal article" date="2019" name="Genome Biol. Evol.">
        <title>Insights into the evolution of the New World diploid cottons (Gossypium, subgenus Houzingenia) based on genome sequencing.</title>
        <authorList>
            <person name="Grover C.E."/>
            <person name="Arick M.A. 2nd"/>
            <person name="Thrash A."/>
            <person name="Conover J.L."/>
            <person name="Sanders W.S."/>
            <person name="Peterson D.G."/>
            <person name="Frelichowski J.E."/>
            <person name="Scheffler J.A."/>
            <person name="Scheffler B.E."/>
            <person name="Wendel J.F."/>
        </authorList>
    </citation>
    <scope>NUCLEOTIDE SEQUENCE [LARGE SCALE GENOMIC DNA]</scope>
    <source>
        <strain evidence="2">57</strain>
        <tissue evidence="2">Leaf</tissue>
    </source>
</reference>
<dbReference type="SUPFAM" id="SSF47819">
    <property type="entry name" value="HRDC-like"/>
    <property type="match status" value="1"/>
</dbReference>
<dbReference type="AlphaFoldDB" id="A0A7J8VJ50"/>
<evidence type="ECO:0000256" key="1">
    <source>
        <dbReference type="SAM" id="MobiDB-lite"/>
    </source>
</evidence>